<dbReference type="EMBL" id="CP024785">
    <property type="protein sequence ID" value="AUB40920.1"/>
    <property type="molecule type" value="Genomic_DNA"/>
</dbReference>
<protein>
    <submittedName>
        <fullName evidence="1">Uncharacterized protein</fullName>
    </submittedName>
</protein>
<keyword evidence="2" id="KW-1185">Reference proteome</keyword>
<dbReference type="AlphaFoldDB" id="A0A2K8SZW7"/>
<sequence length="40" mass="3959">MKGLVPQGGSQKSKGASELGGSADLYAYGEASYALSVPAL</sequence>
<evidence type="ECO:0000313" key="1">
    <source>
        <dbReference type="EMBL" id="AUB40920.1"/>
    </source>
</evidence>
<accession>A0A2K8SZW7</accession>
<gene>
    <name evidence="1" type="ORF">COO91_06956</name>
</gene>
<dbReference type="Proteomes" id="UP000232003">
    <property type="component" value="Chromosome"/>
</dbReference>
<evidence type="ECO:0000313" key="2">
    <source>
        <dbReference type="Proteomes" id="UP000232003"/>
    </source>
</evidence>
<dbReference type="KEGG" id="nfl:COO91_06956"/>
<proteinExistence type="predicted"/>
<organism evidence="1 2">
    <name type="scientific">Nostoc flagelliforme CCNUN1</name>
    <dbReference type="NCBI Taxonomy" id="2038116"/>
    <lineage>
        <taxon>Bacteria</taxon>
        <taxon>Bacillati</taxon>
        <taxon>Cyanobacteriota</taxon>
        <taxon>Cyanophyceae</taxon>
        <taxon>Nostocales</taxon>
        <taxon>Nostocaceae</taxon>
        <taxon>Nostoc</taxon>
    </lineage>
</organism>
<reference evidence="1 2" key="1">
    <citation type="submission" date="2017-11" db="EMBL/GenBank/DDBJ databases">
        <title>Complete genome of a free-living desiccation-tolerant cyanobacterium and its photosynthetic adaptation to extreme terrestrial habitat.</title>
        <authorList>
            <person name="Shang J."/>
        </authorList>
    </citation>
    <scope>NUCLEOTIDE SEQUENCE [LARGE SCALE GENOMIC DNA]</scope>
    <source>
        <strain evidence="1 2">CCNUN1</strain>
    </source>
</reference>
<name>A0A2K8SZW7_9NOSO</name>